<proteinExistence type="predicted"/>
<gene>
    <name evidence="1" type="ORF">DPMN_100381</name>
</gene>
<comment type="caution">
    <text evidence="1">The sequence shown here is derived from an EMBL/GenBank/DDBJ whole genome shotgun (WGS) entry which is preliminary data.</text>
</comment>
<dbReference type="EMBL" id="JAIWYP010000003">
    <property type="protein sequence ID" value="KAH3857766.1"/>
    <property type="molecule type" value="Genomic_DNA"/>
</dbReference>
<name>A0A9D4LGY3_DREPO</name>
<evidence type="ECO:0000313" key="2">
    <source>
        <dbReference type="Proteomes" id="UP000828390"/>
    </source>
</evidence>
<reference evidence="1" key="1">
    <citation type="journal article" date="2019" name="bioRxiv">
        <title>The Genome of the Zebra Mussel, Dreissena polymorpha: A Resource for Invasive Species Research.</title>
        <authorList>
            <person name="McCartney M.A."/>
            <person name="Auch B."/>
            <person name="Kono T."/>
            <person name="Mallez S."/>
            <person name="Zhang Y."/>
            <person name="Obille A."/>
            <person name="Becker A."/>
            <person name="Abrahante J.E."/>
            <person name="Garbe J."/>
            <person name="Badalamenti J.P."/>
            <person name="Herman A."/>
            <person name="Mangelson H."/>
            <person name="Liachko I."/>
            <person name="Sullivan S."/>
            <person name="Sone E.D."/>
            <person name="Koren S."/>
            <person name="Silverstein K.A.T."/>
            <person name="Beckman K.B."/>
            <person name="Gohl D.M."/>
        </authorList>
    </citation>
    <scope>NUCLEOTIDE SEQUENCE</scope>
    <source>
        <strain evidence="1">Duluth1</strain>
        <tissue evidence="1">Whole animal</tissue>
    </source>
</reference>
<organism evidence="1 2">
    <name type="scientific">Dreissena polymorpha</name>
    <name type="common">Zebra mussel</name>
    <name type="synonym">Mytilus polymorpha</name>
    <dbReference type="NCBI Taxonomy" id="45954"/>
    <lineage>
        <taxon>Eukaryota</taxon>
        <taxon>Metazoa</taxon>
        <taxon>Spiralia</taxon>
        <taxon>Lophotrochozoa</taxon>
        <taxon>Mollusca</taxon>
        <taxon>Bivalvia</taxon>
        <taxon>Autobranchia</taxon>
        <taxon>Heteroconchia</taxon>
        <taxon>Euheterodonta</taxon>
        <taxon>Imparidentia</taxon>
        <taxon>Neoheterodontei</taxon>
        <taxon>Myida</taxon>
        <taxon>Dreissenoidea</taxon>
        <taxon>Dreissenidae</taxon>
        <taxon>Dreissena</taxon>
    </lineage>
</organism>
<keyword evidence="2" id="KW-1185">Reference proteome</keyword>
<reference evidence="1" key="2">
    <citation type="submission" date="2020-11" db="EMBL/GenBank/DDBJ databases">
        <authorList>
            <person name="McCartney M.A."/>
            <person name="Auch B."/>
            <person name="Kono T."/>
            <person name="Mallez S."/>
            <person name="Becker A."/>
            <person name="Gohl D.M."/>
            <person name="Silverstein K.A.T."/>
            <person name="Koren S."/>
            <person name="Bechman K.B."/>
            <person name="Herman A."/>
            <person name="Abrahante J.E."/>
            <person name="Garbe J."/>
        </authorList>
    </citation>
    <scope>NUCLEOTIDE SEQUENCE</scope>
    <source>
        <strain evidence="1">Duluth1</strain>
        <tissue evidence="1">Whole animal</tissue>
    </source>
</reference>
<protein>
    <submittedName>
        <fullName evidence="1">Uncharacterized protein</fullName>
    </submittedName>
</protein>
<dbReference type="Proteomes" id="UP000828390">
    <property type="component" value="Unassembled WGS sequence"/>
</dbReference>
<dbReference type="AlphaFoldDB" id="A0A9D4LGY3"/>
<sequence>MVMWKDNHAVLLDPTIVTESNAEIQKSNAGKLNKYRHPPATITEKYSVNKVTVKGLAVGARSGWHSENTKTLAILGIEDKGFEGHLCRLAL</sequence>
<evidence type="ECO:0000313" key="1">
    <source>
        <dbReference type="EMBL" id="KAH3857766.1"/>
    </source>
</evidence>
<accession>A0A9D4LGY3</accession>